<dbReference type="EC" id="2.4.1.83" evidence="2"/>
<feature type="region of interest" description="Disordered" evidence="6">
    <location>
        <begin position="1"/>
        <end position="22"/>
    </location>
</feature>
<comment type="caution">
    <text evidence="8">The sequence shown here is derived from an EMBL/GenBank/DDBJ whole genome shotgun (WGS) entry which is preliminary data.</text>
</comment>
<evidence type="ECO:0000313" key="9">
    <source>
        <dbReference type="Proteomes" id="UP000475545"/>
    </source>
</evidence>
<dbReference type="AlphaFoldDB" id="A0A6L7GRU5"/>
<evidence type="ECO:0000256" key="4">
    <source>
        <dbReference type="ARBA" id="ARBA00022679"/>
    </source>
</evidence>
<dbReference type="GO" id="GO:0016020">
    <property type="term" value="C:membrane"/>
    <property type="evidence" value="ECO:0007669"/>
    <property type="project" value="GOC"/>
</dbReference>
<dbReference type="InterPro" id="IPR039528">
    <property type="entry name" value="DPM1-like"/>
</dbReference>
<evidence type="ECO:0000256" key="6">
    <source>
        <dbReference type="SAM" id="MobiDB-lite"/>
    </source>
</evidence>
<evidence type="ECO:0000256" key="1">
    <source>
        <dbReference type="ARBA" id="ARBA00006739"/>
    </source>
</evidence>
<dbReference type="RefSeq" id="WP_160902308.1">
    <property type="nucleotide sequence ID" value="NZ_CP102850.1"/>
</dbReference>
<dbReference type="SUPFAM" id="SSF53448">
    <property type="entry name" value="Nucleotide-diphospho-sugar transferases"/>
    <property type="match status" value="1"/>
</dbReference>
<sequence>MALGEPAAGDERPAESADAAASGVVGKRGERALVVIPTFNERENLPVIVGRLHVALPGSHVLVVDDSSPDGTGEVADGLAAEDADGRIHVLHRTEKDGLGKAYLAGFAWGLDREYATIIEMDADGSHAPEQLHRLLDAVNAGADLVIGSRYVPGGRLVNWPRHRELLSRGANTYARLALGARVHDITAGFRAYRREVLDKIELDTVESAGYCFQIDLAWRAVRAGFDVREVPITFTEREIGESKMSGGVMTEAFLMVARWGLQSRLERFGRRSR</sequence>
<comment type="catalytic activity">
    <reaction evidence="5">
        <text>a di-trans,poly-cis-dolichyl phosphate + GDP-alpha-D-mannose = a di-trans,poly-cis-dolichyl beta-D-mannosyl phosphate + GDP</text>
        <dbReference type="Rhea" id="RHEA:21184"/>
        <dbReference type="Rhea" id="RHEA-COMP:19498"/>
        <dbReference type="Rhea" id="RHEA-COMP:19501"/>
        <dbReference type="ChEBI" id="CHEBI:57527"/>
        <dbReference type="ChEBI" id="CHEBI:57683"/>
        <dbReference type="ChEBI" id="CHEBI:58189"/>
        <dbReference type="ChEBI" id="CHEBI:58211"/>
        <dbReference type="EC" id="2.4.1.83"/>
    </reaction>
</comment>
<dbReference type="EMBL" id="WMBR01000003">
    <property type="protein sequence ID" value="MXP22117.1"/>
    <property type="molecule type" value="Genomic_DNA"/>
</dbReference>
<name>A0A6L7GRU5_9ACTN</name>
<dbReference type="PANTHER" id="PTHR43398:SF1">
    <property type="entry name" value="DOLICHOL-PHOSPHATE MANNOSYLTRANSFERASE SUBUNIT 1"/>
    <property type="match status" value="1"/>
</dbReference>
<dbReference type="GO" id="GO:0009247">
    <property type="term" value="P:glycolipid biosynthetic process"/>
    <property type="evidence" value="ECO:0007669"/>
    <property type="project" value="TreeGrafter"/>
</dbReference>
<dbReference type="Proteomes" id="UP000475545">
    <property type="component" value="Unassembled WGS sequence"/>
</dbReference>
<proteinExistence type="inferred from homology"/>
<evidence type="ECO:0000313" key="8">
    <source>
        <dbReference type="EMBL" id="MXP22117.1"/>
    </source>
</evidence>
<dbReference type="Gene3D" id="3.90.550.10">
    <property type="entry name" value="Spore Coat Polysaccharide Biosynthesis Protein SpsA, Chain A"/>
    <property type="match status" value="1"/>
</dbReference>
<reference evidence="8 9" key="1">
    <citation type="submission" date="2019-11" db="EMBL/GenBank/DDBJ databases">
        <title>Gordonia sp. nov., a novel actinobacterium isolated from mangrove soil in Hainan.</title>
        <authorList>
            <person name="Huang X."/>
            <person name="Xie Y."/>
            <person name="Chu X."/>
            <person name="Xiao K."/>
        </authorList>
    </citation>
    <scope>NUCLEOTIDE SEQUENCE [LARGE SCALE GENOMIC DNA]</scope>
    <source>
        <strain evidence="8 9">HNM0687</strain>
    </source>
</reference>
<keyword evidence="3" id="KW-0328">Glycosyltransferase</keyword>
<keyword evidence="9" id="KW-1185">Reference proteome</keyword>
<protein>
    <recommendedName>
        <fullName evidence="2">dolichyl-phosphate beta-D-mannosyltransferase</fullName>
        <ecNumber evidence="2">2.4.1.83</ecNumber>
    </recommendedName>
</protein>
<dbReference type="CDD" id="cd06442">
    <property type="entry name" value="DPM1_like"/>
    <property type="match status" value="1"/>
</dbReference>
<dbReference type="Pfam" id="PF00535">
    <property type="entry name" value="Glycos_transf_2"/>
    <property type="match status" value="1"/>
</dbReference>
<evidence type="ECO:0000259" key="7">
    <source>
        <dbReference type="Pfam" id="PF00535"/>
    </source>
</evidence>
<gene>
    <name evidence="8" type="ORF">GIY30_12260</name>
</gene>
<evidence type="ECO:0000256" key="2">
    <source>
        <dbReference type="ARBA" id="ARBA00012704"/>
    </source>
</evidence>
<dbReference type="InterPro" id="IPR001173">
    <property type="entry name" value="Glyco_trans_2-like"/>
</dbReference>
<dbReference type="InterPro" id="IPR029044">
    <property type="entry name" value="Nucleotide-diphossugar_trans"/>
</dbReference>
<accession>A0A6L7GRU5</accession>
<dbReference type="PANTHER" id="PTHR43398">
    <property type="entry name" value="DOLICHOL-PHOSPHATE MANNOSYLTRANSFERASE SUBUNIT 1"/>
    <property type="match status" value="1"/>
</dbReference>
<evidence type="ECO:0000256" key="3">
    <source>
        <dbReference type="ARBA" id="ARBA00022676"/>
    </source>
</evidence>
<dbReference type="FunFam" id="3.90.550.10:FF:000122">
    <property type="entry name" value="Dolichol-phosphate mannosyltransferase subunit 1"/>
    <property type="match status" value="1"/>
</dbReference>
<dbReference type="GO" id="GO:0004582">
    <property type="term" value="F:dolichyl-phosphate beta-D-mannosyltransferase activity"/>
    <property type="evidence" value="ECO:0007669"/>
    <property type="project" value="UniProtKB-EC"/>
</dbReference>
<organism evidence="8 9">
    <name type="scientific">Gordonia mangrovi</name>
    <dbReference type="NCBI Taxonomy" id="2665643"/>
    <lineage>
        <taxon>Bacteria</taxon>
        <taxon>Bacillati</taxon>
        <taxon>Actinomycetota</taxon>
        <taxon>Actinomycetes</taxon>
        <taxon>Mycobacteriales</taxon>
        <taxon>Gordoniaceae</taxon>
        <taxon>Gordonia</taxon>
    </lineage>
</organism>
<feature type="domain" description="Glycosyltransferase 2-like" evidence="7">
    <location>
        <begin position="34"/>
        <end position="201"/>
    </location>
</feature>
<comment type="similarity">
    <text evidence="1">Belongs to the glycosyltransferase 2 family.</text>
</comment>
<keyword evidence="4 8" id="KW-0808">Transferase</keyword>
<evidence type="ECO:0000256" key="5">
    <source>
        <dbReference type="ARBA" id="ARBA00050499"/>
    </source>
</evidence>